<sequence>MRNLDLFCKGINNNGNYTFYHWIAFDKIKLHSHLL</sequence>
<dbReference type="AlphaFoldDB" id="B5XHI0"/>
<proteinExistence type="predicted"/>
<protein>
    <submittedName>
        <fullName evidence="1">Acetyltransferase family protein</fullName>
    </submittedName>
</protein>
<evidence type="ECO:0000313" key="2">
    <source>
        <dbReference type="Proteomes" id="UP000008555"/>
    </source>
</evidence>
<dbReference type="KEGG" id="cbd:CBUD_1667a"/>
<gene>
    <name evidence="1" type="ORF">CBUD_1667a</name>
</gene>
<evidence type="ECO:0000313" key="1">
    <source>
        <dbReference type="EMBL" id="ACI23200.1"/>
    </source>
</evidence>
<organism evidence="1 2">
    <name type="scientific">Coxiella burnetii (strain Dugway 5J108-111)</name>
    <dbReference type="NCBI Taxonomy" id="434922"/>
    <lineage>
        <taxon>Bacteria</taxon>
        <taxon>Pseudomonadati</taxon>
        <taxon>Pseudomonadota</taxon>
        <taxon>Gammaproteobacteria</taxon>
        <taxon>Legionellales</taxon>
        <taxon>Coxiellaceae</taxon>
        <taxon>Coxiella</taxon>
    </lineage>
</organism>
<name>B5XHI0_COXBN</name>
<dbReference type="EMBL" id="CP000733">
    <property type="protein sequence ID" value="ACI23200.1"/>
    <property type="molecule type" value="Genomic_DNA"/>
</dbReference>
<dbReference type="Proteomes" id="UP000008555">
    <property type="component" value="Chromosome"/>
</dbReference>
<reference evidence="1 2" key="1">
    <citation type="journal article" date="2009" name="Infect. Immun.">
        <title>Comparative genomics reveal extensive transposon-mediated genomic plasticity and diversity among potential effector proteins within the genus Coxiella.</title>
        <authorList>
            <person name="Beare P.A."/>
            <person name="Unsworth N."/>
            <person name="Andoh M."/>
            <person name="Voth D.E."/>
            <person name="Omsland A."/>
            <person name="Gilk S.D."/>
            <person name="Williams K.P."/>
            <person name="Sobral B.W."/>
            <person name="Kupko J.J.III."/>
            <person name="Porcella S.F."/>
            <person name="Samuel J.E."/>
            <person name="Heinzen R.A."/>
        </authorList>
    </citation>
    <scope>NUCLEOTIDE SEQUENCE [LARGE SCALE GENOMIC DNA]</scope>
    <source>
        <strain evidence="1 2">Dugway 5J108-111</strain>
    </source>
</reference>
<dbReference type="HOGENOM" id="CLU_3364488_0_0_6"/>
<accession>B5XHI0</accession>